<keyword evidence="2" id="KW-1185">Reference proteome</keyword>
<organism evidence="1 2">
    <name type="scientific">Camellia lanceoleosa</name>
    <dbReference type="NCBI Taxonomy" id="1840588"/>
    <lineage>
        <taxon>Eukaryota</taxon>
        <taxon>Viridiplantae</taxon>
        <taxon>Streptophyta</taxon>
        <taxon>Embryophyta</taxon>
        <taxon>Tracheophyta</taxon>
        <taxon>Spermatophyta</taxon>
        <taxon>Magnoliopsida</taxon>
        <taxon>eudicotyledons</taxon>
        <taxon>Gunneridae</taxon>
        <taxon>Pentapetalae</taxon>
        <taxon>asterids</taxon>
        <taxon>Ericales</taxon>
        <taxon>Theaceae</taxon>
        <taxon>Camellia</taxon>
    </lineage>
</organism>
<protein>
    <submittedName>
        <fullName evidence="1">Uncharacterized protein</fullName>
    </submittedName>
</protein>
<proteinExistence type="predicted"/>
<gene>
    <name evidence="1" type="ORF">LOK49_LG10G00782</name>
</gene>
<name>A0ACC0GFG1_9ERIC</name>
<evidence type="ECO:0000313" key="2">
    <source>
        <dbReference type="Proteomes" id="UP001060215"/>
    </source>
</evidence>
<accession>A0ACC0GFG1</accession>
<sequence length="135" mass="15180">MDSRVRNLPNEKFYDDDIPSAPLFCGSSREIKEDAEQLPTSRARYKPYVPYSHDFLAKNGPDASDSISPRVKPEDNTEKKIPDQHVRSASGIESGAPSGLVPARLSTFHARYFLLTVDGDKLKYVSLLHMHCLLF</sequence>
<dbReference type="EMBL" id="CM045767">
    <property type="protein sequence ID" value="KAI7998806.1"/>
    <property type="molecule type" value="Genomic_DNA"/>
</dbReference>
<comment type="caution">
    <text evidence="1">The sequence shown here is derived from an EMBL/GenBank/DDBJ whole genome shotgun (WGS) entry which is preliminary data.</text>
</comment>
<evidence type="ECO:0000313" key="1">
    <source>
        <dbReference type="EMBL" id="KAI7998806.1"/>
    </source>
</evidence>
<dbReference type="Proteomes" id="UP001060215">
    <property type="component" value="Chromosome 10"/>
</dbReference>
<reference evidence="1 2" key="1">
    <citation type="journal article" date="2022" name="Plant J.">
        <title>Chromosome-level genome of Camellia lanceoleosa provides a valuable resource for understanding genome evolution and self-incompatibility.</title>
        <authorList>
            <person name="Gong W."/>
            <person name="Xiao S."/>
            <person name="Wang L."/>
            <person name="Liao Z."/>
            <person name="Chang Y."/>
            <person name="Mo W."/>
            <person name="Hu G."/>
            <person name="Li W."/>
            <person name="Zhao G."/>
            <person name="Zhu H."/>
            <person name="Hu X."/>
            <person name="Ji K."/>
            <person name="Xiang X."/>
            <person name="Song Q."/>
            <person name="Yuan D."/>
            <person name="Jin S."/>
            <person name="Zhang L."/>
        </authorList>
    </citation>
    <scope>NUCLEOTIDE SEQUENCE [LARGE SCALE GENOMIC DNA]</scope>
    <source>
        <strain evidence="1">SQ_2022a</strain>
    </source>
</reference>